<feature type="transmembrane region" description="Helical" evidence="1">
    <location>
        <begin position="240"/>
        <end position="259"/>
    </location>
</feature>
<gene>
    <name evidence="3" type="ORF">B1H58_17060</name>
</gene>
<dbReference type="GO" id="GO:0016747">
    <property type="term" value="F:acyltransferase activity, transferring groups other than amino-acyl groups"/>
    <property type="evidence" value="ECO:0007669"/>
    <property type="project" value="InterPro"/>
</dbReference>
<feature type="transmembrane region" description="Helical" evidence="1">
    <location>
        <begin position="125"/>
        <end position="144"/>
    </location>
</feature>
<feature type="transmembrane region" description="Helical" evidence="1">
    <location>
        <begin position="151"/>
        <end position="170"/>
    </location>
</feature>
<feature type="domain" description="Acyltransferase 3" evidence="2">
    <location>
        <begin position="3"/>
        <end position="315"/>
    </location>
</feature>
<dbReference type="STRING" id="1891675.B1H58_17060"/>
<dbReference type="RefSeq" id="WP_085071635.1">
    <property type="nucleotide sequence ID" value="NZ_CP019706.1"/>
</dbReference>
<sequence>MIISVQILRALAALMVVMQHIADKAEQYHSDALSDYHIGYFGVDLFFIISGYIMCHATSQKRLSVRRFIANRIKRIIPLYWIVTAAALMVYLVAPSMVNSSGGETSIFSSWTLIPTGKKLLVQNGWTLSYEFLFYLIFAGFLVVGSLKKQIIFSSIVLMAMVLVGLYFQPQQPTLKFLTDKLFAEFISGMLAYLFLQRVSLSSTTSFLLLTAGMALLLLQNHYGIYASAAGRVLSGGVPMLLLFTGIVGLEPVISKIAFPGKKSAILLGNASYSLYLIHPFTLSPCALILHKFQLVQNQMLFVSLPLFVAVLAGIAAWLFIEQPVNAFFKQKNMTAAASPLTG</sequence>
<keyword evidence="1" id="KW-1133">Transmembrane helix</keyword>
<dbReference type="PANTHER" id="PTHR23028">
    <property type="entry name" value="ACETYLTRANSFERASE"/>
    <property type="match status" value="1"/>
</dbReference>
<dbReference type="Proteomes" id="UP000192900">
    <property type="component" value="Chromosome"/>
</dbReference>
<evidence type="ECO:0000259" key="2">
    <source>
        <dbReference type="Pfam" id="PF01757"/>
    </source>
</evidence>
<accession>A0A1W6B937</accession>
<dbReference type="KEGG" id="palh:B1H58_17060"/>
<name>A0A1W6B937_9GAMM</name>
<dbReference type="EMBL" id="CP019706">
    <property type="protein sequence ID" value="ARJ43581.1"/>
    <property type="molecule type" value="Genomic_DNA"/>
</dbReference>
<dbReference type="GO" id="GO:0016020">
    <property type="term" value="C:membrane"/>
    <property type="evidence" value="ECO:0007669"/>
    <property type="project" value="TreeGrafter"/>
</dbReference>
<feature type="transmembrane region" description="Helical" evidence="1">
    <location>
        <begin position="302"/>
        <end position="321"/>
    </location>
</feature>
<proteinExistence type="predicted"/>
<dbReference type="GO" id="GO:0000271">
    <property type="term" value="P:polysaccharide biosynthetic process"/>
    <property type="evidence" value="ECO:0007669"/>
    <property type="project" value="TreeGrafter"/>
</dbReference>
<protein>
    <recommendedName>
        <fullName evidence="2">Acyltransferase 3 domain-containing protein</fullName>
    </recommendedName>
</protein>
<dbReference type="OrthoDB" id="9767863at2"/>
<feature type="transmembrane region" description="Helical" evidence="1">
    <location>
        <begin position="38"/>
        <end position="55"/>
    </location>
</feature>
<dbReference type="Pfam" id="PF01757">
    <property type="entry name" value="Acyl_transf_3"/>
    <property type="match status" value="1"/>
</dbReference>
<dbReference type="InterPro" id="IPR050879">
    <property type="entry name" value="Acyltransferase_3"/>
</dbReference>
<keyword evidence="1" id="KW-0472">Membrane</keyword>
<dbReference type="AlphaFoldDB" id="A0A1W6B937"/>
<evidence type="ECO:0000313" key="3">
    <source>
        <dbReference type="EMBL" id="ARJ43581.1"/>
    </source>
</evidence>
<evidence type="ECO:0000313" key="4">
    <source>
        <dbReference type="Proteomes" id="UP000192900"/>
    </source>
</evidence>
<reference evidence="3 4" key="1">
    <citation type="submission" date="2017-02" db="EMBL/GenBank/DDBJ databases">
        <title>Complete genome sequence of the drought resistance-promoting endophyte Pantoea alhagi LTYR-11Z.</title>
        <authorList>
            <person name="Zhang L."/>
        </authorList>
    </citation>
    <scope>NUCLEOTIDE SEQUENCE [LARGE SCALE GENOMIC DNA]</scope>
    <source>
        <strain evidence="3 4">LTYR-11Z</strain>
    </source>
</reference>
<keyword evidence="1" id="KW-0812">Transmembrane</keyword>
<dbReference type="PANTHER" id="PTHR23028:SF131">
    <property type="entry name" value="BLR2367 PROTEIN"/>
    <property type="match status" value="1"/>
</dbReference>
<dbReference type="InterPro" id="IPR002656">
    <property type="entry name" value="Acyl_transf_3_dom"/>
</dbReference>
<keyword evidence="4" id="KW-1185">Reference proteome</keyword>
<feature type="transmembrane region" description="Helical" evidence="1">
    <location>
        <begin position="76"/>
        <end position="94"/>
    </location>
</feature>
<organism evidence="3 4">
    <name type="scientific">Pantoea alhagi</name>
    <dbReference type="NCBI Taxonomy" id="1891675"/>
    <lineage>
        <taxon>Bacteria</taxon>
        <taxon>Pseudomonadati</taxon>
        <taxon>Pseudomonadota</taxon>
        <taxon>Gammaproteobacteria</taxon>
        <taxon>Enterobacterales</taxon>
        <taxon>Erwiniaceae</taxon>
        <taxon>Pantoea</taxon>
    </lineage>
</organism>
<feature type="transmembrane region" description="Helical" evidence="1">
    <location>
        <begin position="271"/>
        <end position="290"/>
    </location>
</feature>
<evidence type="ECO:0000256" key="1">
    <source>
        <dbReference type="SAM" id="Phobius"/>
    </source>
</evidence>
<feature type="transmembrane region" description="Helical" evidence="1">
    <location>
        <begin position="190"/>
        <end position="219"/>
    </location>
</feature>